<dbReference type="Pfam" id="PF12802">
    <property type="entry name" value="MarR_2"/>
    <property type="match status" value="1"/>
</dbReference>
<evidence type="ECO:0000313" key="2">
    <source>
        <dbReference type="EMBL" id="SDK75254.1"/>
    </source>
</evidence>
<dbReference type="STRING" id="246191.SAMN05660337_1104"/>
<dbReference type="RefSeq" id="WP_092159097.1">
    <property type="nucleotide sequence ID" value="NZ_FNGA01000002.1"/>
</dbReference>
<dbReference type="InterPro" id="IPR039422">
    <property type="entry name" value="MarR/SlyA-like"/>
</dbReference>
<dbReference type="PANTHER" id="PTHR33164:SF99">
    <property type="entry name" value="MARR FAMILY REGULATORY PROTEIN"/>
    <property type="match status" value="1"/>
</dbReference>
<proteinExistence type="predicted"/>
<dbReference type="EMBL" id="FNGA01000002">
    <property type="protein sequence ID" value="SDK75254.1"/>
    <property type="molecule type" value="Genomic_DNA"/>
</dbReference>
<keyword evidence="2" id="KW-0238">DNA-binding</keyword>
<dbReference type="SMART" id="SM00347">
    <property type="entry name" value="HTH_MARR"/>
    <property type="match status" value="1"/>
</dbReference>
<dbReference type="GO" id="GO:0003677">
    <property type="term" value="F:DNA binding"/>
    <property type="evidence" value="ECO:0007669"/>
    <property type="project" value="UniProtKB-KW"/>
</dbReference>
<evidence type="ECO:0000313" key="3">
    <source>
        <dbReference type="Proteomes" id="UP000199053"/>
    </source>
</evidence>
<feature type="domain" description="HTH marR-type" evidence="1">
    <location>
        <begin position="11"/>
        <end position="143"/>
    </location>
</feature>
<reference evidence="3" key="1">
    <citation type="submission" date="2016-10" db="EMBL/GenBank/DDBJ databases">
        <authorList>
            <person name="Varghese N."/>
            <person name="Submissions S."/>
        </authorList>
    </citation>
    <scope>NUCLEOTIDE SEQUENCE [LARGE SCALE GENOMIC DNA]</scope>
    <source>
        <strain evidence="3">DSM 16995</strain>
    </source>
</reference>
<dbReference type="OrthoDB" id="5511415at2"/>
<organism evidence="2 3">
    <name type="scientific">Maridesulfovibrio ferrireducens</name>
    <dbReference type="NCBI Taxonomy" id="246191"/>
    <lineage>
        <taxon>Bacteria</taxon>
        <taxon>Pseudomonadati</taxon>
        <taxon>Thermodesulfobacteriota</taxon>
        <taxon>Desulfovibrionia</taxon>
        <taxon>Desulfovibrionales</taxon>
        <taxon>Desulfovibrionaceae</taxon>
        <taxon>Maridesulfovibrio</taxon>
    </lineage>
</organism>
<sequence>MIEKNASGANLHTLFKEIFNLQSTLSEVVDEVHEKAGMRTSQVRLANTLLELGQATVPDIAYAMKISRQFVQTAINELEKQNMIEFQENPRHKRSKLLKLTEHGRDVLNQVRENEEAIIQKKLPDMDATKVKAAYELLASIRVKINKKNT</sequence>
<dbReference type="GO" id="GO:0003700">
    <property type="term" value="F:DNA-binding transcription factor activity"/>
    <property type="evidence" value="ECO:0007669"/>
    <property type="project" value="InterPro"/>
</dbReference>
<evidence type="ECO:0000259" key="1">
    <source>
        <dbReference type="PROSITE" id="PS50995"/>
    </source>
</evidence>
<gene>
    <name evidence="2" type="ORF">SAMN05660337_1104</name>
</gene>
<dbReference type="GO" id="GO:0006950">
    <property type="term" value="P:response to stress"/>
    <property type="evidence" value="ECO:0007669"/>
    <property type="project" value="TreeGrafter"/>
</dbReference>
<dbReference type="InterPro" id="IPR036388">
    <property type="entry name" value="WH-like_DNA-bd_sf"/>
</dbReference>
<dbReference type="PANTHER" id="PTHR33164">
    <property type="entry name" value="TRANSCRIPTIONAL REGULATOR, MARR FAMILY"/>
    <property type="match status" value="1"/>
</dbReference>
<dbReference type="PROSITE" id="PS50995">
    <property type="entry name" value="HTH_MARR_2"/>
    <property type="match status" value="1"/>
</dbReference>
<dbReference type="InterPro" id="IPR036390">
    <property type="entry name" value="WH_DNA-bd_sf"/>
</dbReference>
<name>A0A1G9EGM5_9BACT</name>
<keyword evidence="3" id="KW-1185">Reference proteome</keyword>
<accession>A0A1G9EGM5</accession>
<dbReference type="InterPro" id="IPR000835">
    <property type="entry name" value="HTH_MarR-typ"/>
</dbReference>
<dbReference type="Gene3D" id="1.10.10.10">
    <property type="entry name" value="Winged helix-like DNA-binding domain superfamily/Winged helix DNA-binding domain"/>
    <property type="match status" value="1"/>
</dbReference>
<dbReference type="AlphaFoldDB" id="A0A1G9EGM5"/>
<dbReference type="SUPFAM" id="SSF46785">
    <property type="entry name" value="Winged helix' DNA-binding domain"/>
    <property type="match status" value="1"/>
</dbReference>
<dbReference type="Proteomes" id="UP000199053">
    <property type="component" value="Unassembled WGS sequence"/>
</dbReference>
<protein>
    <submittedName>
        <fullName evidence="2">DNA-binding transcriptional regulator, MarR family</fullName>
    </submittedName>
</protein>